<dbReference type="Proteomes" id="UP000828390">
    <property type="component" value="Unassembled WGS sequence"/>
</dbReference>
<keyword evidence="2" id="KW-1185">Reference proteome</keyword>
<dbReference type="EMBL" id="JAIWYP010000004">
    <property type="protein sequence ID" value="KAH3830091.1"/>
    <property type="molecule type" value="Genomic_DNA"/>
</dbReference>
<proteinExistence type="predicted"/>
<accession>A0A9D4K030</accession>
<evidence type="ECO:0000313" key="2">
    <source>
        <dbReference type="Proteomes" id="UP000828390"/>
    </source>
</evidence>
<dbReference type="AlphaFoldDB" id="A0A9D4K030"/>
<reference evidence="1" key="1">
    <citation type="journal article" date="2019" name="bioRxiv">
        <title>The Genome of the Zebra Mussel, Dreissena polymorpha: A Resource for Invasive Species Research.</title>
        <authorList>
            <person name="McCartney M.A."/>
            <person name="Auch B."/>
            <person name="Kono T."/>
            <person name="Mallez S."/>
            <person name="Zhang Y."/>
            <person name="Obille A."/>
            <person name="Becker A."/>
            <person name="Abrahante J.E."/>
            <person name="Garbe J."/>
            <person name="Badalamenti J.P."/>
            <person name="Herman A."/>
            <person name="Mangelson H."/>
            <person name="Liachko I."/>
            <person name="Sullivan S."/>
            <person name="Sone E.D."/>
            <person name="Koren S."/>
            <person name="Silverstein K.A.T."/>
            <person name="Beckman K.B."/>
            <person name="Gohl D.M."/>
        </authorList>
    </citation>
    <scope>NUCLEOTIDE SEQUENCE</scope>
    <source>
        <strain evidence="1">Duluth1</strain>
        <tissue evidence="1">Whole animal</tissue>
    </source>
</reference>
<comment type="caution">
    <text evidence="1">The sequence shown here is derived from an EMBL/GenBank/DDBJ whole genome shotgun (WGS) entry which is preliminary data.</text>
</comment>
<reference evidence="1" key="2">
    <citation type="submission" date="2020-11" db="EMBL/GenBank/DDBJ databases">
        <authorList>
            <person name="McCartney M.A."/>
            <person name="Auch B."/>
            <person name="Kono T."/>
            <person name="Mallez S."/>
            <person name="Becker A."/>
            <person name="Gohl D.M."/>
            <person name="Silverstein K.A.T."/>
            <person name="Koren S."/>
            <person name="Bechman K.B."/>
            <person name="Herman A."/>
            <person name="Abrahante J.E."/>
            <person name="Garbe J."/>
        </authorList>
    </citation>
    <scope>NUCLEOTIDE SEQUENCE</scope>
    <source>
        <strain evidence="1">Duluth1</strain>
        <tissue evidence="1">Whole animal</tissue>
    </source>
</reference>
<sequence length="87" mass="10573">MKHSFESREERLLSQEMKLRDMEISLSERMQKLECKLEMRENRTSDGYWKNERNETVGKASVLEHSLKRRLTNFSVKSKLFKKKKQH</sequence>
<gene>
    <name evidence="1" type="ORF">DPMN_103328</name>
</gene>
<organism evidence="1 2">
    <name type="scientific">Dreissena polymorpha</name>
    <name type="common">Zebra mussel</name>
    <name type="synonym">Mytilus polymorpha</name>
    <dbReference type="NCBI Taxonomy" id="45954"/>
    <lineage>
        <taxon>Eukaryota</taxon>
        <taxon>Metazoa</taxon>
        <taxon>Spiralia</taxon>
        <taxon>Lophotrochozoa</taxon>
        <taxon>Mollusca</taxon>
        <taxon>Bivalvia</taxon>
        <taxon>Autobranchia</taxon>
        <taxon>Heteroconchia</taxon>
        <taxon>Euheterodonta</taxon>
        <taxon>Imparidentia</taxon>
        <taxon>Neoheterodontei</taxon>
        <taxon>Myida</taxon>
        <taxon>Dreissenoidea</taxon>
        <taxon>Dreissenidae</taxon>
        <taxon>Dreissena</taxon>
    </lineage>
</organism>
<name>A0A9D4K030_DREPO</name>
<protein>
    <submittedName>
        <fullName evidence="1">Uncharacterized protein</fullName>
    </submittedName>
</protein>
<evidence type="ECO:0000313" key="1">
    <source>
        <dbReference type="EMBL" id="KAH3830091.1"/>
    </source>
</evidence>